<sequence>MQQIVLFLYRLRALILFLVLEMLAVGIVFTHNSPQGAVFFNSSNKLTGNLLAVKTNFMSYFSLYTVNQSLAEKNASLLNRLDQLTPVRDSVEFTLDSVLANSFEFWSARVINNSIHLSQNYLTLNKGIIHGIKEGMGVFNEQGVIGRVKGSSTHFSSVISVLHTDLLISSKIKDTEVIGSTQWDGLKSDEAKLLYVPRHVEVVPGQEIVTSGYNAVFPEGISIGKVKEVRPGVEGNYLDITLTLSADYSRLNYVYLVENYLREELDSLEIENSAPGL</sequence>
<dbReference type="AlphaFoldDB" id="A0A1H6WU66"/>
<evidence type="ECO:0000256" key="2">
    <source>
        <dbReference type="ARBA" id="ARBA00013855"/>
    </source>
</evidence>
<accession>A0A1H6WU66</accession>
<dbReference type="Gene3D" id="2.40.10.350">
    <property type="entry name" value="Rod shape-determining protein MreC, domain 2"/>
    <property type="match status" value="1"/>
</dbReference>
<dbReference type="STRING" id="1416801.SAMN05192553_102899"/>
<dbReference type="InterPro" id="IPR007221">
    <property type="entry name" value="MreC"/>
</dbReference>
<evidence type="ECO:0000313" key="8">
    <source>
        <dbReference type="Proteomes" id="UP000199403"/>
    </source>
</evidence>
<dbReference type="PANTHER" id="PTHR34138">
    <property type="entry name" value="CELL SHAPE-DETERMINING PROTEIN MREC"/>
    <property type="match status" value="1"/>
</dbReference>
<dbReference type="Proteomes" id="UP000199403">
    <property type="component" value="Unassembled WGS sequence"/>
</dbReference>
<dbReference type="EMBL" id="FNZH01000002">
    <property type="protein sequence ID" value="SEJ20328.1"/>
    <property type="molecule type" value="Genomic_DNA"/>
</dbReference>
<dbReference type="RefSeq" id="WP_092172514.1">
    <property type="nucleotide sequence ID" value="NZ_FNZH01000002.1"/>
</dbReference>
<evidence type="ECO:0000313" key="7">
    <source>
        <dbReference type="EMBL" id="SEJ20328.1"/>
    </source>
</evidence>
<reference evidence="8" key="1">
    <citation type="submission" date="2016-10" db="EMBL/GenBank/DDBJ databases">
        <authorList>
            <person name="Varghese N."/>
            <person name="Submissions S."/>
        </authorList>
    </citation>
    <scope>NUCLEOTIDE SEQUENCE [LARGE SCALE GENOMIC DNA]</scope>
    <source>
        <strain evidence="8">IBRC-M 10761</strain>
    </source>
</reference>
<evidence type="ECO:0000259" key="6">
    <source>
        <dbReference type="Pfam" id="PF04085"/>
    </source>
</evidence>
<dbReference type="InterPro" id="IPR042177">
    <property type="entry name" value="Cell/Rod_1"/>
</dbReference>
<keyword evidence="5" id="KW-0812">Transmembrane</keyword>
<dbReference type="GO" id="GO:0008360">
    <property type="term" value="P:regulation of cell shape"/>
    <property type="evidence" value="ECO:0007669"/>
    <property type="project" value="UniProtKB-KW"/>
</dbReference>
<organism evidence="7 8">
    <name type="scientific">Cyclobacterium xiamenense</name>
    <dbReference type="NCBI Taxonomy" id="1297121"/>
    <lineage>
        <taxon>Bacteria</taxon>
        <taxon>Pseudomonadati</taxon>
        <taxon>Bacteroidota</taxon>
        <taxon>Cytophagia</taxon>
        <taxon>Cytophagales</taxon>
        <taxon>Cyclobacteriaceae</taxon>
        <taxon>Cyclobacterium</taxon>
    </lineage>
</organism>
<evidence type="ECO:0000256" key="4">
    <source>
        <dbReference type="ARBA" id="ARBA00032089"/>
    </source>
</evidence>
<dbReference type="InterPro" id="IPR055342">
    <property type="entry name" value="MreC_beta-barrel_core"/>
</dbReference>
<evidence type="ECO:0000256" key="5">
    <source>
        <dbReference type="SAM" id="Phobius"/>
    </source>
</evidence>
<gene>
    <name evidence="7" type="ORF">SAMN05192553_102899</name>
</gene>
<dbReference type="Pfam" id="PF04085">
    <property type="entry name" value="MreC"/>
    <property type="match status" value="1"/>
</dbReference>
<protein>
    <recommendedName>
        <fullName evidence="2">Cell shape-determining protein MreC</fullName>
    </recommendedName>
    <alternativeName>
        <fullName evidence="4">Cell shape protein MreC</fullName>
    </alternativeName>
</protein>
<dbReference type="InterPro" id="IPR042175">
    <property type="entry name" value="Cell/Rod_MreC_2"/>
</dbReference>
<feature type="transmembrane region" description="Helical" evidence="5">
    <location>
        <begin position="7"/>
        <end position="29"/>
    </location>
</feature>
<dbReference type="GO" id="GO:0005886">
    <property type="term" value="C:plasma membrane"/>
    <property type="evidence" value="ECO:0007669"/>
    <property type="project" value="TreeGrafter"/>
</dbReference>
<evidence type="ECO:0000256" key="3">
    <source>
        <dbReference type="ARBA" id="ARBA00022960"/>
    </source>
</evidence>
<name>A0A1H6WU66_9BACT</name>
<dbReference type="Gene3D" id="2.40.10.340">
    <property type="entry name" value="Rod shape-determining protein MreC, domain 1"/>
    <property type="match status" value="1"/>
</dbReference>
<dbReference type="PANTHER" id="PTHR34138:SF1">
    <property type="entry name" value="CELL SHAPE-DETERMINING PROTEIN MREC"/>
    <property type="match status" value="1"/>
</dbReference>
<proteinExistence type="inferred from homology"/>
<dbReference type="OrthoDB" id="9811827at2"/>
<comment type="similarity">
    <text evidence="1">Belongs to the MreC family.</text>
</comment>
<evidence type="ECO:0000256" key="1">
    <source>
        <dbReference type="ARBA" id="ARBA00009369"/>
    </source>
</evidence>
<dbReference type="NCBIfam" id="NF010532">
    <property type="entry name" value="PRK13922.9-3"/>
    <property type="match status" value="1"/>
</dbReference>
<keyword evidence="3" id="KW-0133">Cell shape</keyword>
<feature type="domain" description="Rod shape-determining protein MreC beta-barrel core" evidence="6">
    <location>
        <begin position="110"/>
        <end position="258"/>
    </location>
</feature>
<keyword evidence="5" id="KW-0472">Membrane</keyword>
<keyword evidence="5" id="KW-1133">Transmembrane helix</keyword>
<keyword evidence="8" id="KW-1185">Reference proteome</keyword>